<name>A0A7X6K713_9MICC</name>
<proteinExistence type="predicted"/>
<dbReference type="EMBL" id="JAAZSQ010000022">
    <property type="protein sequence ID" value="NKX56318.1"/>
    <property type="molecule type" value="Genomic_DNA"/>
</dbReference>
<keyword evidence="3" id="KW-1185">Reference proteome</keyword>
<accession>A0A7X6K713</accession>
<organism evidence="2 3">
    <name type="scientific">Arthrobacter mobilis</name>
    <dbReference type="NCBI Taxonomy" id="2724944"/>
    <lineage>
        <taxon>Bacteria</taxon>
        <taxon>Bacillati</taxon>
        <taxon>Actinomycetota</taxon>
        <taxon>Actinomycetes</taxon>
        <taxon>Micrococcales</taxon>
        <taxon>Micrococcaceae</taxon>
        <taxon>Arthrobacter</taxon>
    </lineage>
</organism>
<dbReference type="AlphaFoldDB" id="A0A7X6K713"/>
<evidence type="ECO:0000313" key="3">
    <source>
        <dbReference type="Proteomes" id="UP000544090"/>
    </source>
</evidence>
<protein>
    <submittedName>
        <fullName evidence="2">Uncharacterized protein</fullName>
    </submittedName>
</protein>
<feature type="non-terminal residue" evidence="2">
    <location>
        <position position="57"/>
    </location>
</feature>
<dbReference type="Proteomes" id="UP000544090">
    <property type="component" value="Unassembled WGS sequence"/>
</dbReference>
<evidence type="ECO:0000313" key="2">
    <source>
        <dbReference type="EMBL" id="NKX56318.1"/>
    </source>
</evidence>
<evidence type="ECO:0000256" key="1">
    <source>
        <dbReference type="SAM" id="SignalP"/>
    </source>
</evidence>
<sequence length="57" mass="5581">MRIRNLGIAGMAAWFIAGSTGTAALAAPSEDSPGNSSASIGLNGCVLSSTKDISNIG</sequence>
<reference evidence="2 3" key="1">
    <citation type="submission" date="2020-04" db="EMBL/GenBank/DDBJ databases">
        <title>Arthrobacter sp. nov.</title>
        <authorList>
            <person name="Liu S."/>
        </authorList>
    </citation>
    <scope>NUCLEOTIDE SEQUENCE [LARGE SCALE GENOMIC DNA]</scope>
    <source>
        <strain evidence="2 3">E918</strain>
    </source>
</reference>
<feature type="signal peptide" evidence="1">
    <location>
        <begin position="1"/>
        <end position="26"/>
    </location>
</feature>
<gene>
    <name evidence="2" type="ORF">HGG74_17660</name>
</gene>
<feature type="chain" id="PRO_5030799246" evidence="1">
    <location>
        <begin position="27"/>
        <end position="57"/>
    </location>
</feature>
<keyword evidence="1" id="KW-0732">Signal</keyword>
<comment type="caution">
    <text evidence="2">The sequence shown here is derived from an EMBL/GenBank/DDBJ whole genome shotgun (WGS) entry which is preliminary data.</text>
</comment>